<reference evidence="1 2" key="1">
    <citation type="submission" date="2017-09" db="EMBL/GenBank/DDBJ databases">
        <title>Large-scale bioinformatics analysis of Bacillus genomes uncovers conserved roles of natural products in bacterial physiology.</title>
        <authorList>
            <consortium name="Agbiome Team Llc"/>
            <person name="Bleich R.M."/>
            <person name="Kirk G.J."/>
            <person name="Santa Maria K.C."/>
            <person name="Allen S.E."/>
            <person name="Farag S."/>
            <person name="Shank E.A."/>
            <person name="Bowers A."/>
        </authorList>
    </citation>
    <scope>NUCLEOTIDE SEQUENCE [LARGE SCALE GENOMIC DNA]</scope>
    <source>
        <strain evidence="1 2">AFS027958</strain>
    </source>
</reference>
<proteinExistence type="predicted"/>
<dbReference type="EMBL" id="NUAJ01000002">
    <property type="protein sequence ID" value="PEN58611.1"/>
    <property type="molecule type" value="Genomic_DNA"/>
</dbReference>
<gene>
    <name evidence="1" type="ORF">CN596_01465</name>
</gene>
<dbReference type="AlphaFoldDB" id="A0AB36SUB0"/>
<dbReference type="Proteomes" id="UP000220934">
    <property type="component" value="Unassembled WGS sequence"/>
</dbReference>
<dbReference type="RefSeq" id="WP_098060170.1">
    <property type="nucleotide sequence ID" value="NZ_JARMKY010000009.1"/>
</dbReference>
<evidence type="ECO:0000313" key="1">
    <source>
        <dbReference type="EMBL" id="PEN58611.1"/>
    </source>
</evidence>
<evidence type="ECO:0000313" key="2">
    <source>
        <dbReference type="Proteomes" id="UP000220934"/>
    </source>
</evidence>
<organism evidence="1 2">
    <name type="scientific">Bacillus toyonensis</name>
    <dbReference type="NCBI Taxonomy" id="155322"/>
    <lineage>
        <taxon>Bacteria</taxon>
        <taxon>Bacillati</taxon>
        <taxon>Bacillota</taxon>
        <taxon>Bacilli</taxon>
        <taxon>Bacillales</taxon>
        <taxon>Bacillaceae</taxon>
        <taxon>Bacillus</taxon>
        <taxon>Bacillus cereus group</taxon>
    </lineage>
</organism>
<comment type="caution">
    <text evidence="1">The sequence shown here is derived from an EMBL/GenBank/DDBJ whole genome shotgun (WGS) entry which is preliminary data.</text>
</comment>
<sequence>MLRRIQGRCCYTRIVTIEVIDNKVERDNLVNRVEVLEKVKNLLLLPELEMATTQQVADFYNVSLDSLRNVIKRHREELTIDGYKTKTGKEVTDSLRFKMNLNKIETKIGRYVVTTDDGTEYSFSNKSNALFPKRAILRVGMLLRDSEVAKEVRTQLLNIEENTAVEVKTYEIDYEVKFLGEVLKFTELWRSRCFWRRM</sequence>
<protein>
    <submittedName>
        <fullName evidence="1">Uncharacterized protein</fullName>
    </submittedName>
</protein>
<name>A0AB36SUB0_9BACI</name>
<accession>A0AB36SUB0</accession>